<reference evidence="1" key="1">
    <citation type="journal article" date="2004" name="Nature">
        <title>Genome duplication in the teleost fish Tetraodon nigroviridis reveals the early vertebrate proto-karyotype.</title>
        <authorList>
            <person name="Jaillon O."/>
            <person name="Aury J.-M."/>
            <person name="Brunet F."/>
            <person name="Petit J.-L."/>
            <person name="Stange-Thomann N."/>
            <person name="Mauceli E."/>
            <person name="Bouneau L."/>
            <person name="Fischer C."/>
            <person name="Ozouf-Costaz C."/>
            <person name="Bernot A."/>
            <person name="Nicaud S."/>
            <person name="Jaffe D."/>
            <person name="Fisher S."/>
            <person name="Lutfalla G."/>
            <person name="Dossat C."/>
            <person name="Segurens B."/>
            <person name="Dasilva C."/>
            <person name="Salanoubat M."/>
            <person name="Levy M."/>
            <person name="Boudet N."/>
            <person name="Castellano S."/>
            <person name="Anthouard V."/>
            <person name="Jubin C."/>
            <person name="Castelli V."/>
            <person name="Katinka M."/>
            <person name="Vacherie B."/>
            <person name="Biemont C."/>
            <person name="Skalli Z."/>
            <person name="Cattolico L."/>
            <person name="Poulain J."/>
            <person name="De Berardinis V."/>
            <person name="Cruaud C."/>
            <person name="Duprat S."/>
            <person name="Brottier P."/>
            <person name="Coutanceau J.-P."/>
            <person name="Gouzy J."/>
            <person name="Parra G."/>
            <person name="Lardier G."/>
            <person name="Chapple C."/>
            <person name="McKernan K.J."/>
            <person name="McEwan P."/>
            <person name="Bosak S."/>
            <person name="Kellis M."/>
            <person name="Volff J.-N."/>
            <person name="Guigo R."/>
            <person name="Zody M.C."/>
            <person name="Mesirov J."/>
            <person name="Lindblad-Toh K."/>
            <person name="Birren B."/>
            <person name="Nusbaum C."/>
            <person name="Kahn D."/>
            <person name="Robinson-Rechavi M."/>
            <person name="Laudet V."/>
            <person name="Schachter V."/>
            <person name="Quetier F."/>
            <person name="Saurin W."/>
            <person name="Scarpelli C."/>
            <person name="Wincker P."/>
            <person name="Lander E.S."/>
            <person name="Weissenbach J."/>
            <person name="Roest Crollius H."/>
        </authorList>
    </citation>
    <scope>NUCLEOTIDE SEQUENCE [LARGE SCALE GENOMIC DNA]</scope>
</reference>
<comment type="caution">
    <text evidence="1">The sequence shown here is derived from an EMBL/GenBank/DDBJ whole genome shotgun (WGS) entry which is preliminary data.</text>
</comment>
<gene>
    <name evidence="1" type="ORF">GSTENG00032961001</name>
</gene>
<protein>
    <submittedName>
        <fullName evidence="1">(spotted green pufferfish) hypothetical protein</fullName>
    </submittedName>
</protein>
<proteinExistence type="predicted"/>
<evidence type="ECO:0000313" key="1">
    <source>
        <dbReference type="EMBL" id="CAG11113.1"/>
    </source>
</evidence>
<name>Q4RKG9_TETNG</name>
<sequence>MNFSGSLEPSFMGGVMVLGGGPGALRCLDLVVSGDEAPVQLGSLVLGLSGANGPLRPGSRQHSSP</sequence>
<reference evidence="1" key="2">
    <citation type="submission" date="2004-02" db="EMBL/GenBank/DDBJ databases">
        <authorList>
            <consortium name="Genoscope"/>
            <consortium name="Whitehead Institute Centre for Genome Research"/>
        </authorList>
    </citation>
    <scope>NUCLEOTIDE SEQUENCE</scope>
</reference>
<organism evidence="1">
    <name type="scientific">Tetraodon nigroviridis</name>
    <name type="common">Spotted green pufferfish</name>
    <name type="synonym">Chelonodon nigroviridis</name>
    <dbReference type="NCBI Taxonomy" id="99883"/>
    <lineage>
        <taxon>Eukaryota</taxon>
        <taxon>Metazoa</taxon>
        <taxon>Chordata</taxon>
        <taxon>Craniata</taxon>
        <taxon>Vertebrata</taxon>
        <taxon>Euteleostomi</taxon>
        <taxon>Actinopterygii</taxon>
        <taxon>Neopterygii</taxon>
        <taxon>Teleostei</taxon>
        <taxon>Neoteleostei</taxon>
        <taxon>Acanthomorphata</taxon>
        <taxon>Eupercaria</taxon>
        <taxon>Tetraodontiformes</taxon>
        <taxon>Tetradontoidea</taxon>
        <taxon>Tetraodontidae</taxon>
        <taxon>Tetraodon</taxon>
    </lineage>
</organism>
<dbReference type="EMBL" id="CAAE01015029">
    <property type="protein sequence ID" value="CAG11113.1"/>
    <property type="molecule type" value="Genomic_DNA"/>
</dbReference>
<dbReference type="AlphaFoldDB" id="Q4RKG9"/>
<dbReference type="KEGG" id="tng:GSTEN00032961G001"/>
<accession>Q4RKG9</accession>